<dbReference type="EMBL" id="CP029186">
    <property type="protein sequence ID" value="AWH85404.1"/>
    <property type="molecule type" value="Genomic_DNA"/>
</dbReference>
<dbReference type="OrthoDB" id="9807770at2"/>
<dbReference type="Pfam" id="PF01541">
    <property type="entry name" value="GIY-YIG"/>
    <property type="match status" value="1"/>
</dbReference>
<dbReference type="PROSITE" id="PS50164">
    <property type="entry name" value="GIY_YIG"/>
    <property type="match status" value="1"/>
</dbReference>
<dbReference type="PANTHER" id="PTHR34477:SF5">
    <property type="entry name" value="BSL5627 PROTEIN"/>
    <property type="match status" value="1"/>
</dbReference>
<keyword evidence="3" id="KW-0255">Endonuclease</keyword>
<dbReference type="PANTHER" id="PTHR34477">
    <property type="entry name" value="UPF0213 PROTEIN YHBQ"/>
    <property type="match status" value="1"/>
</dbReference>
<dbReference type="Gene3D" id="3.40.1440.10">
    <property type="entry name" value="GIY-YIG endonuclease"/>
    <property type="match status" value="1"/>
</dbReference>
<keyword evidence="3" id="KW-0378">Hydrolase</keyword>
<feature type="domain" description="GIY-YIG" evidence="2">
    <location>
        <begin position="2"/>
        <end position="79"/>
    </location>
</feature>
<name>A0A2S1QYF5_9FLAO</name>
<dbReference type="InterPro" id="IPR000305">
    <property type="entry name" value="GIY-YIG_endonuc"/>
</dbReference>
<comment type="similarity">
    <text evidence="1">Belongs to the UPF0213 family.</text>
</comment>
<evidence type="ECO:0000259" key="2">
    <source>
        <dbReference type="PROSITE" id="PS50164"/>
    </source>
</evidence>
<sequence>MKPGFVYIMTNSNNTVLHVEVTSDLHERVADHKSKRYQDSFSARYNLSKLVYFEAFQMIGDAIGREKQMKGGSRKKKVDLIRSMNPEWNDLTFSINDFL</sequence>
<dbReference type="InterPro" id="IPR035901">
    <property type="entry name" value="GIY-YIG_endonuc_sf"/>
</dbReference>
<organism evidence="3 4">
    <name type="scientific">Flavobacterium album</name>
    <dbReference type="NCBI Taxonomy" id="2175091"/>
    <lineage>
        <taxon>Bacteria</taxon>
        <taxon>Pseudomonadati</taxon>
        <taxon>Bacteroidota</taxon>
        <taxon>Flavobacteriia</taxon>
        <taxon>Flavobacteriales</taxon>
        <taxon>Flavobacteriaceae</taxon>
        <taxon>Flavobacterium</taxon>
    </lineage>
</organism>
<dbReference type="GO" id="GO:0004519">
    <property type="term" value="F:endonuclease activity"/>
    <property type="evidence" value="ECO:0007669"/>
    <property type="project" value="UniProtKB-KW"/>
</dbReference>
<dbReference type="CDD" id="cd10448">
    <property type="entry name" value="GIY-YIG_unchar_3"/>
    <property type="match status" value="1"/>
</dbReference>
<proteinExistence type="inferred from homology"/>
<protein>
    <submittedName>
        <fullName evidence="3">Endonuclease</fullName>
    </submittedName>
</protein>
<keyword evidence="4" id="KW-1185">Reference proteome</keyword>
<reference evidence="3 4" key="1">
    <citation type="submission" date="2018-04" db="EMBL/GenBank/DDBJ databases">
        <title>Genome sequencing of Flavobacterium sp. HYN0059.</title>
        <authorList>
            <person name="Yi H."/>
            <person name="Baek C."/>
        </authorList>
    </citation>
    <scope>NUCLEOTIDE SEQUENCE [LARGE SCALE GENOMIC DNA]</scope>
    <source>
        <strain evidence="3 4">HYN0059</strain>
    </source>
</reference>
<evidence type="ECO:0000256" key="1">
    <source>
        <dbReference type="ARBA" id="ARBA00007435"/>
    </source>
</evidence>
<dbReference type="InterPro" id="IPR050190">
    <property type="entry name" value="UPF0213_domain"/>
</dbReference>
<evidence type="ECO:0000313" key="3">
    <source>
        <dbReference type="EMBL" id="AWH85404.1"/>
    </source>
</evidence>
<keyword evidence="3" id="KW-0540">Nuclease</keyword>
<dbReference type="Proteomes" id="UP000244929">
    <property type="component" value="Chromosome"/>
</dbReference>
<evidence type="ECO:0000313" key="4">
    <source>
        <dbReference type="Proteomes" id="UP000244929"/>
    </source>
</evidence>
<dbReference type="KEGG" id="falb:HYN59_09880"/>
<dbReference type="SUPFAM" id="SSF82771">
    <property type="entry name" value="GIY-YIG endonuclease"/>
    <property type="match status" value="1"/>
</dbReference>
<gene>
    <name evidence="3" type="ORF">HYN59_09880</name>
</gene>
<dbReference type="AlphaFoldDB" id="A0A2S1QYF5"/>
<accession>A0A2S1QYF5</accession>